<organism evidence="2 3">
    <name type="scientific">Portunus trituberculatus</name>
    <name type="common">Swimming crab</name>
    <name type="synonym">Neptunus trituberculatus</name>
    <dbReference type="NCBI Taxonomy" id="210409"/>
    <lineage>
        <taxon>Eukaryota</taxon>
        <taxon>Metazoa</taxon>
        <taxon>Ecdysozoa</taxon>
        <taxon>Arthropoda</taxon>
        <taxon>Crustacea</taxon>
        <taxon>Multicrustacea</taxon>
        <taxon>Malacostraca</taxon>
        <taxon>Eumalacostraca</taxon>
        <taxon>Eucarida</taxon>
        <taxon>Decapoda</taxon>
        <taxon>Pleocyemata</taxon>
        <taxon>Brachyura</taxon>
        <taxon>Eubrachyura</taxon>
        <taxon>Portunoidea</taxon>
        <taxon>Portunidae</taxon>
        <taxon>Portuninae</taxon>
        <taxon>Portunus</taxon>
    </lineage>
</organism>
<dbReference type="Proteomes" id="UP000324222">
    <property type="component" value="Unassembled WGS sequence"/>
</dbReference>
<feature type="region of interest" description="Disordered" evidence="1">
    <location>
        <begin position="51"/>
        <end position="109"/>
    </location>
</feature>
<reference evidence="2 3" key="1">
    <citation type="submission" date="2019-05" db="EMBL/GenBank/DDBJ databases">
        <title>Another draft genome of Portunus trituberculatus and its Hox gene families provides insights of decapod evolution.</title>
        <authorList>
            <person name="Jeong J.-H."/>
            <person name="Song I."/>
            <person name="Kim S."/>
            <person name="Choi T."/>
            <person name="Kim D."/>
            <person name="Ryu S."/>
            <person name="Kim W."/>
        </authorList>
    </citation>
    <scope>NUCLEOTIDE SEQUENCE [LARGE SCALE GENOMIC DNA]</scope>
    <source>
        <tissue evidence="2">Muscle</tissue>
    </source>
</reference>
<proteinExistence type="predicted"/>
<name>A0A5B7EPV0_PORTR</name>
<sequence length="109" mass="11461">MRFVVALVTLAKAAKDKWAASTGSEAPASPQHPCTAAPSCIGLHPLPHPSPFNHHSDSIAPSSRPVFHQGLSHPSVMNTSGGTPHQLAEGERQGAMKGSLLLKVRPAFR</sequence>
<feature type="region of interest" description="Disordered" evidence="1">
    <location>
        <begin position="16"/>
        <end position="39"/>
    </location>
</feature>
<accession>A0A5B7EPV0</accession>
<dbReference type="AlphaFoldDB" id="A0A5B7EPV0"/>
<evidence type="ECO:0000256" key="1">
    <source>
        <dbReference type="SAM" id="MobiDB-lite"/>
    </source>
</evidence>
<evidence type="ECO:0000313" key="2">
    <source>
        <dbReference type="EMBL" id="MPC36561.1"/>
    </source>
</evidence>
<protein>
    <submittedName>
        <fullName evidence="2">Uncharacterized protein</fullName>
    </submittedName>
</protein>
<comment type="caution">
    <text evidence="2">The sequence shown here is derived from an EMBL/GenBank/DDBJ whole genome shotgun (WGS) entry which is preliminary data.</text>
</comment>
<evidence type="ECO:0000313" key="3">
    <source>
        <dbReference type="Proteomes" id="UP000324222"/>
    </source>
</evidence>
<keyword evidence="3" id="KW-1185">Reference proteome</keyword>
<dbReference type="EMBL" id="VSRR010003548">
    <property type="protein sequence ID" value="MPC36561.1"/>
    <property type="molecule type" value="Genomic_DNA"/>
</dbReference>
<gene>
    <name evidence="2" type="ORF">E2C01_030024</name>
</gene>